<evidence type="ECO:0000313" key="4">
    <source>
        <dbReference type="Proteomes" id="UP001597183"/>
    </source>
</evidence>
<dbReference type="RefSeq" id="WP_317791625.1">
    <property type="nucleotide sequence ID" value="NZ_AP028461.1"/>
</dbReference>
<feature type="transmembrane region" description="Helical" evidence="1">
    <location>
        <begin position="98"/>
        <end position="121"/>
    </location>
</feature>
<dbReference type="Pfam" id="PF11181">
    <property type="entry name" value="YflT"/>
    <property type="match status" value="1"/>
</dbReference>
<keyword evidence="1" id="KW-0472">Membrane</keyword>
<comment type="caution">
    <text evidence="3">The sequence shown here is derived from an EMBL/GenBank/DDBJ whole genome shotgun (WGS) entry which is preliminary data.</text>
</comment>
<proteinExistence type="predicted"/>
<accession>A0ABW4A219</accession>
<gene>
    <name evidence="3" type="ORF">ACFQ5G_04160</name>
</gene>
<evidence type="ECO:0000313" key="3">
    <source>
        <dbReference type="EMBL" id="MFD1364536.1"/>
    </source>
</evidence>
<keyword evidence="4" id="KW-1185">Reference proteome</keyword>
<sequence length="168" mass="17745">MTTTQVPLPAELPTTTATVVGDYPTYAAAQHAVDYLSDHGFPVQHATLVGVDLRLVETVTGRLTVARAALVGAGGGAWIGLLAGAVLALFITAAWPDVVAVAVLGGAVWGAVMAAVAHAATRGRRDFASYRRLAAARYHLTVATDHADDANRLLTQHVEVMQYTWYPR</sequence>
<evidence type="ECO:0000259" key="2">
    <source>
        <dbReference type="Pfam" id="PF11181"/>
    </source>
</evidence>
<evidence type="ECO:0000256" key="1">
    <source>
        <dbReference type="SAM" id="Phobius"/>
    </source>
</evidence>
<feature type="domain" description="General stress protein 17M-like" evidence="2">
    <location>
        <begin position="19"/>
        <end position="89"/>
    </location>
</feature>
<reference evidence="4" key="1">
    <citation type="journal article" date="2019" name="Int. J. Syst. Evol. Microbiol.">
        <title>The Global Catalogue of Microorganisms (GCM) 10K type strain sequencing project: providing services to taxonomists for standard genome sequencing and annotation.</title>
        <authorList>
            <consortium name="The Broad Institute Genomics Platform"/>
            <consortium name="The Broad Institute Genome Sequencing Center for Infectious Disease"/>
            <person name="Wu L."/>
            <person name="Ma J."/>
        </authorList>
    </citation>
    <scope>NUCLEOTIDE SEQUENCE [LARGE SCALE GENOMIC DNA]</scope>
    <source>
        <strain evidence="4">CCM 7526</strain>
    </source>
</reference>
<keyword evidence="1" id="KW-1133">Transmembrane helix</keyword>
<dbReference type="InterPro" id="IPR025889">
    <property type="entry name" value="GSP17M-like_dom"/>
</dbReference>
<dbReference type="Proteomes" id="UP001597183">
    <property type="component" value="Unassembled WGS sequence"/>
</dbReference>
<keyword evidence="1" id="KW-0812">Transmembrane</keyword>
<feature type="transmembrane region" description="Helical" evidence="1">
    <location>
        <begin position="68"/>
        <end position="92"/>
    </location>
</feature>
<dbReference type="EMBL" id="JBHTMK010000005">
    <property type="protein sequence ID" value="MFD1364536.1"/>
    <property type="molecule type" value="Genomic_DNA"/>
</dbReference>
<protein>
    <submittedName>
        <fullName evidence="3">General stress protein</fullName>
    </submittedName>
</protein>
<organism evidence="3 4">
    <name type="scientific">Actinoplanes sichuanensis</name>
    <dbReference type="NCBI Taxonomy" id="512349"/>
    <lineage>
        <taxon>Bacteria</taxon>
        <taxon>Bacillati</taxon>
        <taxon>Actinomycetota</taxon>
        <taxon>Actinomycetes</taxon>
        <taxon>Micromonosporales</taxon>
        <taxon>Micromonosporaceae</taxon>
        <taxon>Actinoplanes</taxon>
    </lineage>
</organism>
<name>A0ABW4A219_9ACTN</name>